<dbReference type="EMBL" id="SJPF01000006">
    <property type="protein sequence ID" value="TWT29896.1"/>
    <property type="molecule type" value="Genomic_DNA"/>
</dbReference>
<evidence type="ECO:0000313" key="2">
    <source>
        <dbReference type="Proteomes" id="UP000318878"/>
    </source>
</evidence>
<evidence type="ECO:0000313" key="1">
    <source>
        <dbReference type="EMBL" id="TWT29896.1"/>
    </source>
</evidence>
<dbReference type="AlphaFoldDB" id="A0A5C5UUB9"/>
<dbReference type="OrthoDB" id="277060at2"/>
<organism evidence="1 2">
    <name type="scientific">Blastopirellula retiformator</name>
    <dbReference type="NCBI Taxonomy" id="2527970"/>
    <lineage>
        <taxon>Bacteria</taxon>
        <taxon>Pseudomonadati</taxon>
        <taxon>Planctomycetota</taxon>
        <taxon>Planctomycetia</taxon>
        <taxon>Pirellulales</taxon>
        <taxon>Pirellulaceae</taxon>
        <taxon>Blastopirellula</taxon>
    </lineage>
</organism>
<reference evidence="1 2" key="1">
    <citation type="submission" date="2019-02" db="EMBL/GenBank/DDBJ databases">
        <title>Deep-cultivation of Planctomycetes and their phenomic and genomic characterization uncovers novel biology.</title>
        <authorList>
            <person name="Wiegand S."/>
            <person name="Jogler M."/>
            <person name="Boedeker C."/>
            <person name="Pinto D."/>
            <person name="Vollmers J."/>
            <person name="Rivas-Marin E."/>
            <person name="Kohn T."/>
            <person name="Peeters S.H."/>
            <person name="Heuer A."/>
            <person name="Rast P."/>
            <person name="Oberbeckmann S."/>
            <person name="Bunk B."/>
            <person name="Jeske O."/>
            <person name="Meyerdierks A."/>
            <person name="Storesund J.E."/>
            <person name="Kallscheuer N."/>
            <person name="Luecker S."/>
            <person name="Lage O.M."/>
            <person name="Pohl T."/>
            <person name="Merkel B.J."/>
            <person name="Hornburger P."/>
            <person name="Mueller R.-W."/>
            <person name="Bruemmer F."/>
            <person name="Labrenz M."/>
            <person name="Spormann A.M."/>
            <person name="Op Den Camp H."/>
            <person name="Overmann J."/>
            <person name="Amann R."/>
            <person name="Jetten M.S.M."/>
            <person name="Mascher T."/>
            <person name="Medema M.H."/>
            <person name="Devos D.P."/>
            <person name="Kaster A.-K."/>
            <person name="Ovreas L."/>
            <person name="Rohde M."/>
            <person name="Galperin M.Y."/>
            <person name="Jogler C."/>
        </authorList>
    </citation>
    <scope>NUCLEOTIDE SEQUENCE [LARGE SCALE GENOMIC DNA]</scope>
    <source>
        <strain evidence="1 2">Enr8</strain>
    </source>
</reference>
<accession>A0A5C5UUB9</accession>
<proteinExistence type="predicted"/>
<sequence length="124" mass="14321">MANFRCERILLRLNEMIRDFDPNGGLDHEELAWSLGDQTDYGPNDPQMWDYVVGPGERPRWHSAMAGLNTLRSLIERLENPAFSAQRTPEAVQSQLVALRALEEKLDRIDTYDRKFYLLAKDLG</sequence>
<comment type="caution">
    <text evidence="1">The sequence shown here is derived from an EMBL/GenBank/DDBJ whole genome shotgun (WGS) entry which is preliminary data.</text>
</comment>
<gene>
    <name evidence="1" type="ORF">Enr8_45520</name>
</gene>
<protein>
    <submittedName>
        <fullName evidence="1">Uncharacterized protein</fullName>
    </submittedName>
</protein>
<name>A0A5C5UUB9_9BACT</name>
<keyword evidence="2" id="KW-1185">Reference proteome</keyword>
<dbReference type="RefSeq" id="WP_146436010.1">
    <property type="nucleotide sequence ID" value="NZ_SJPF01000006.1"/>
</dbReference>
<dbReference type="Proteomes" id="UP000318878">
    <property type="component" value="Unassembled WGS sequence"/>
</dbReference>